<reference evidence="1 2" key="1">
    <citation type="journal article" date="2013" name="J. Bacteriol.">
        <title>Roles of HynAB and Ech, the only two hydrogenases found in the model sulfate reducer Desulfovibrio gigas.</title>
        <authorList>
            <person name="Morais-Silva F.O."/>
            <person name="Santos C.I."/>
            <person name="Rodrigues R."/>
            <person name="Pereira I.A."/>
            <person name="Rodrigues-Pousada C."/>
        </authorList>
    </citation>
    <scope>NUCLEOTIDE SEQUENCE [LARGE SCALE GENOMIC DNA]</scope>
    <source>
        <strain evidence="2">ATCC 19364 / DSM 1382 / NCIMB 9332 / VKM B-1759</strain>
    </source>
</reference>
<dbReference type="Pfam" id="PF05015">
    <property type="entry name" value="HigB-like_toxin"/>
    <property type="match status" value="1"/>
</dbReference>
<dbReference type="Gene3D" id="3.30.2310.20">
    <property type="entry name" value="RelE-like"/>
    <property type="match status" value="1"/>
</dbReference>
<dbReference type="HOGENOM" id="CLU_155111_0_0_7"/>
<reference evidence="2" key="2">
    <citation type="submission" date="2013-07" db="EMBL/GenBank/DDBJ databases">
        <authorList>
            <person name="Morais-Silva F.O."/>
            <person name="Rezende A.M."/>
            <person name="Pimentel C."/>
            <person name="Resende D.M."/>
            <person name="Santos C.I."/>
            <person name="Clemente C."/>
            <person name="de Oliveira L.M."/>
            <person name="da Silva S.M."/>
            <person name="Costa D.A."/>
            <person name="Varela-Raposo A."/>
            <person name="Horacio E.C.A."/>
            <person name="Matos M."/>
            <person name="Flores O."/>
            <person name="Ruiz J.C."/>
            <person name="Rodrigues-Pousada C."/>
        </authorList>
    </citation>
    <scope>NUCLEOTIDE SEQUENCE [LARGE SCALE GENOMIC DNA]</scope>
    <source>
        <strain evidence="2">ATCC 19364 / DSM 1382 / NCIMB 9332 / VKM B-1759</strain>
    </source>
</reference>
<dbReference type="RefSeq" id="WP_021758490.1">
    <property type="nucleotide sequence ID" value="NC_022444.1"/>
</dbReference>
<evidence type="ECO:0000313" key="2">
    <source>
        <dbReference type="Proteomes" id="UP000016587"/>
    </source>
</evidence>
<dbReference type="SUPFAM" id="SSF143011">
    <property type="entry name" value="RelE-like"/>
    <property type="match status" value="1"/>
</dbReference>
<dbReference type="eggNOG" id="COG3549">
    <property type="taxonomic scope" value="Bacteria"/>
</dbReference>
<dbReference type="OrthoDB" id="9801102at2"/>
<accession>T2G7S3</accession>
<protein>
    <submittedName>
        <fullName evidence="1">Putative plasmid maintenance system killer protein</fullName>
    </submittedName>
</protein>
<dbReference type="AlphaFoldDB" id="T2G7S3"/>
<sequence length="92" mass="10208">MIKSFAHKGLEVFFLTGNTKGIQAKHADRLARILDRLDAAVTVQDMDAPGLALHALKGGLVGHWAVKVSGNWRVTFRVEQGEAHIVNYQDYH</sequence>
<dbReference type="EMBL" id="CP006585">
    <property type="protein sequence ID" value="AGW11947.1"/>
    <property type="molecule type" value="Genomic_DNA"/>
</dbReference>
<proteinExistence type="predicted"/>
<dbReference type="KEGG" id="dgg:DGI_0005"/>
<gene>
    <name evidence="1" type="ORF">DGI_0005</name>
</gene>
<dbReference type="PANTHER" id="PTHR40266">
    <property type="entry name" value="TOXIN HIGB-1"/>
    <property type="match status" value="1"/>
</dbReference>
<dbReference type="PATRIC" id="fig|1121448.10.peg.5"/>
<organism evidence="1 2">
    <name type="scientific">Megalodesulfovibrio gigas (strain ATCC 19364 / DSM 1382 / NCIMB 9332 / VKM B-1759)</name>
    <name type="common">Desulfovibrio gigas</name>
    <dbReference type="NCBI Taxonomy" id="1121448"/>
    <lineage>
        <taxon>Bacteria</taxon>
        <taxon>Pseudomonadati</taxon>
        <taxon>Thermodesulfobacteriota</taxon>
        <taxon>Desulfovibrionia</taxon>
        <taxon>Desulfovibrionales</taxon>
        <taxon>Desulfovibrionaceae</taxon>
        <taxon>Megalodesulfovibrio</taxon>
    </lineage>
</organism>
<keyword evidence="2" id="KW-1185">Reference proteome</keyword>
<dbReference type="STRING" id="1121448.DGI_0005"/>
<dbReference type="InterPro" id="IPR007711">
    <property type="entry name" value="HigB-1"/>
</dbReference>
<dbReference type="Proteomes" id="UP000016587">
    <property type="component" value="Chromosome"/>
</dbReference>
<dbReference type="PANTHER" id="PTHR40266:SF2">
    <property type="entry name" value="TOXIN HIGB-1"/>
    <property type="match status" value="1"/>
</dbReference>
<name>T2G7S3_MEGG1</name>
<dbReference type="InterPro" id="IPR035093">
    <property type="entry name" value="RelE/ParE_toxin_dom_sf"/>
</dbReference>
<evidence type="ECO:0000313" key="1">
    <source>
        <dbReference type="EMBL" id="AGW11947.1"/>
    </source>
</evidence>